<dbReference type="Pfam" id="PF00406">
    <property type="entry name" value="ADK"/>
    <property type="match status" value="1"/>
</dbReference>
<comment type="catalytic activity">
    <reaction evidence="5 7">
        <text>AMP + ATP = 2 ADP</text>
        <dbReference type="Rhea" id="RHEA:12973"/>
        <dbReference type="ChEBI" id="CHEBI:30616"/>
        <dbReference type="ChEBI" id="CHEBI:456215"/>
        <dbReference type="ChEBI" id="CHEBI:456216"/>
        <dbReference type="EC" id="2.7.4.3"/>
    </reaction>
</comment>
<evidence type="ECO:0000256" key="6">
    <source>
        <dbReference type="RuleBase" id="RU003330"/>
    </source>
</evidence>
<dbReference type="EC" id="2.7.4.3" evidence="5 7"/>
<feature type="binding site" evidence="5">
    <location>
        <begin position="87"/>
        <end position="89"/>
    </location>
    <ligand>
        <name>AMP</name>
        <dbReference type="ChEBI" id="CHEBI:456215"/>
    </ligand>
</feature>
<accession>A0A2H0VAV0</accession>
<evidence type="ECO:0000256" key="3">
    <source>
        <dbReference type="ARBA" id="ARBA00022741"/>
    </source>
</evidence>
<feature type="binding site" evidence="5">
    <location>
        <position position="163"/>
    </location>
    <ligand>
        <name>AMP</name>
        <dbReference type="ChEBI" id="CHEBI:456215"/>
    </ligand>
</feature>
<keyword evidence="3 5" id="KW-0547">Nucleotide-binding</keyword>
<feature type="region of interest" description="NMP" evidence="5">
    <location>
        <begin position="60"/>
        <end position="89"/>
    </location>
</feature>
<comment type="similarity">
    <text evidence="5 6">Belongs to the adenylate kinase family.</text>
</comment>
<evidence type="ECO:0000256" key="2">
    <source>
        <dbReference type="ARBA" id="ARBA00022727"/>
    </source>
</evidence>
<comment type="caution">
    <text evidence="8">The sequence shown here is derived from an EMBL/GenBank/DDBJ whole genome shotgun (WGS) entry which is preliminary data.</text>
</comment>
<feature type="binding site" evidence="5">
    <location>
        <position position="174"/>
    </location>
    <ligand>
        <name>AMP</name>
        <dbReference type="ChEBI" id="CHEBI:456215"/>
    </ligand>
</feature>
<dbReference type="Gene3D" id="3.40.50.300">
    <property type="entry name" value="P-loop containing nucleotide triphosphate hydrolases"/>
    <property type="match status" value="1"/>
</dbReference>
<evidence type="ECO:0000256" key="7">
    <source>
        <dbReference type="RuleBase" id="RU003331"/>
    </source>
</evidence>
<name>A0A2H0VAV0_9BACT</name>
<dbReference type="AlphaFoldDB" id="A0A2H0VAV0"/>
<gene>
    <name evidence="5" type="primary">adk</name>
    <name evidence="8" type="ORF">COT92_02135</name>
</gene>
<dbReference type="PANTHER" id="PTHR23359">
    <property type="entry name" value="NUCLEOTIDE KINASE"/>
    <property type="match status" value="1"/>
</dbReference>
<feature type="binding site" evidence="5">
    <location>
        <position position="202"/>
    </location>
    <ligand>
        <name>ATP</name>
        <dbReference type="ChEBI" id="CHEBI:30616"/>
    </ligand>
</feature>
<feature type="binding site" evidence="5">
    <location>
        <position position="157"/>
    </location>
    <ligand>
        <name>ATP</name>
        <dbReference type="ChEBI" id="CHEBI:30616"/>
    </ligand>
</feature>
<dbReference type="GO" id="GO:0005524">
    <property type="term" value="F:ATP binding"/>
    <property type="evidence" value="ECO:0007669"/>
    <property type="project" value="UniProtKB-UniRule"/>
</dbReference>
<dbReference type="InterPro" id="IPR027417">
    <property type="entry name" value="P-loop_NTPase"/>
</dbReference>
<keyword evidence="5" id="KW-0963">Cytoplasm</keyword>
<evidence type="ECO:0000256" key="1">
    <source>
        <dbReference type="ARBA" id="ARBA00022679"/>
    </source>
</evidence>
<comment type="caution">
    <text evidence="5">Lacks conserved residue(s) required for the propagation of feature annotation.</text>
</comment>
<feature type="binding site" evidence="5">
    <location>
        <position position="122"/>
    </location>
    <ligand>
        <name>AMP</name>
        <dbReference type="ChEBI" id="CHEBI:456215"/>
    </ligand>
</feature>
<sequence length="220" mass="25636">MFLQRFNLIYYTINLKNNYKSLIIQLIMNLNTIFLIGPQGSGKGTQARLLAKRLNFFYWEMGGILREVAKEDSELGKEVKKLVDNGILLEDELLLKVVESRLSHIDKNQGVIFDGIPRRLGQAEFLLNFLKNQGRKKFITLFLDIPKETTFKRLLLRAEKEGRADDTKEKIQVRLNQYYKDTLPVLNYLKKETNFFQVDGSFTIEEVDQNVNKILGINEK</sequence>
<dbReference type="GO" id="GO:0004017">
    <property type="term" value="F:AMP kinase activity"/>
    <property type="evidence" value="ECO:0007669"/>
    <property type="project" value="UniProtKB-UniRule"/>
</dbReference>
<keyword evidence="4 5" id="KW-0418">Kinase</keyword>
<comment type="domain">
    <text evidence="5">Consists of three domains, a large central CORE domain and two small peripheral domains, NMPbind and LID, which undergo movements during catalysis. The LID domain closes over the site of phosphoryl transfer upon ATP binding. Assembling and dissambling the active center during each catalytic cycle provides an effective means to prevent ATP hydrolysis.</text>
</comment>
<dbReference type="PRINTS" id="PR00094">
    <property type="entry name" value="ADENYLTKNASE"/>
</dbReference>
<dbReference type="UniPathway" id="UPA00588">
    <property type="reaction ID" value="UER00649"/>
</dbReference>
<dbReference type="GO" id="GO:0044209">
    <property type="term" value="P:AMP salvage"/>
    <property type="evidence" value="ECO:0007669"/>
    <property type="project" value="UniProtKB-UniRule"/>
</dbReference>
<organism evidence="8 9">
    <name type="scientific">Candidatus Doudnabacteria bacterium CG10_big_fil_rev_8_21_14_0_10_42_18</name>
    <dbReference type="NCBI Taxonomy" id="1974552"/>
    <lineage>
        <taxon>Bacteria</taxon>
        <taxon>Candidatus Doudnaibacteriota</taxon>
    </lineage>
</organism>
<dbReference type="InterPro" id="IPR000850">
    <property type="entry name" value="Adenylat/UMP-CMP_kin"/>
</dbReference>
<keyword evidence="5 7" id="KW-0067">ATP-binding</keyword>
<evidence type="ECO:0000256" key="4">
    <source>
        <dbReference type="ARBA" id="ARBA00022777"/>
    </source>
</evidence>
<evidence type="ECO:0000256" key="5">
    <source>
        <dbReference type="HAMAP-Rule" id="MF_00235"/>
    </source>
</evidence>
<feature type="binding site" evidence="5">
    <location>
        <position position="66"/>
    </location>
    <ligand>
        <name>AMP</name>
        <dbReference type="ChEBI" id="CHEBI:456215"/>
    </ligand>
</feature>
<dbReference type="EMBL" id="PFAK01000038">
    <property type="protein sequence ID" value="PIR96238.1"/>
    <property type="molecule type" value="Genomic_DNA"/>
</dbReference>
<keyword evidence="2 5" id="KW-0545">Nucleotide biosynthesis</keyword>
<comment type="function">
    <text evidence="5">Catalyzes the reversible transfer of the terminal phosphate group between ATP and AMP. Plays an important role in cellular energy homeostasis and in adenine nucleotide metabolism.</text>
</comment>
<feature type="binding site" evidence="5">
    <location>
        <begin position="40"/>
        <end position="45"/>
    </location>
    <ligand>
        <name>ATP</name>
        <dbReference type="ChEBI" id="CHEBI:30616"/>
    </ligand>
</feature>
<evidence type="ECO:0000313" key="9">
    <source>
        <dbReference type="Proteomes" id="UP000230922"/>
    </source>
</evidence>
<proteinExistence type="inferred from homology"/>
<keyword evidence="1 5" id="KW-0808">Transferase</keyword>
<dbReference type="Proteomes" id="UP000230922">
    <property type="component" value="Unassembled WGS sequence"/>
</dbReference>
<dbReference type="InterPro" id="IPR033690">
    <property type="entry name" value="Adenylat_kinase_CS"/>
</dbReference>
<comment type="subcellular location">
    <subcellularLocation>
        <location evidence="5 7">Cytoplasm</location>
    </subcellularLocation>
</comment>
<reference evidence="9" key="1">
    <citation type="submission" date="2017-09" db="EMBL/GenBank/DDBJ databases">
        <title>Depth-based differentiation of microbial function through sediment-hosted aquifers and enrichment of novel symbionts in the deep terrestrial subsurface.</title>
        <authorList>
            <person name="Probst A.J."/>
            <person name="Ladd B."/>
            <person name="Jarett J.K."/>
            <person name="Geller-Mcgrath D.E."/>
            <person name="Sieber C.M.K."/>
            <person name="Emerson J.B."/>
            <person name="Anantharaman K."/>
            <person name="Thomas B.C."/>
            <person name="Malmstrom R."/>
            <person name="Stieglmeier M."/>
            <person name="Klingl A."/>
            <person name="Woyke T."/>
            <person name="Ryan C.M."/>
            <person name="Banfield J.F."/>
        </authorList>
    </citation>
    <scope>NUCLEOTIDE SEQUENCE [LARGE SCALE GENOMIC DNA]</scope>
</reference>
<protein>
    <recommendedName>
        <fullName evidence="5 7">Adenylate kinase</fullName>
        <shortName evidence="5">AK</shortName>
        <ecNumber evidence="5 7">2.7.4.3</ecNumber>
    </recommendedName>
    <alternativeName>
        <fullName evidence="5">ATP-AMP transphosphorylase</fullName>
    </alternativeName>
    <alternativeName>
        <fullName evidence="5">ATP:AMP phosphotransferase</fullName>
    </alternativeName>
    <alternativeName>
        <fullName evidence="5">Adenylate monophosphate kinase</fullName>
    </alternativeName>
</protein>
<comment type="pathway">
    <text evidence="5">Purine metabolism; AMP biosynthesis via salvage pathway; AMP from ADP: step 1/1.</text>
</comment>
<dbReference type="GO" id="GO:0005737">
    <property type="term" value="C:cytoplasm"/>
    <property type="evidence" value="ECO:0007669"/>
    <property type="project" value="UniProtKB-SubCell"/>
</dbReference>
<dbReference type="HAMAP" id="MF_00235">
    <property type="entry name" value="Adenylate_kinase_Adk"/>
    <property type="match status" value="1"/>
</dbReference>
<evidence type="ECO:0000313" key="8">
    <source>
        <dbReference type="EMBL" id="PIR96238.1"/>
    </source>
</evidence>
<dbReference type="CDD" id="cd01428">
    <property type="entry name" value="ADK"/>
    <property type="match status" value="1"/>
</dbReference>
<dbReference type="PROSITE" id="PS00113">
    <property type="entry name" value="ADENYLATE_KINASE"/>
    <property type="match status" value="1"/>
</dbReference>
<comment type="subunit">
    <text evidence="5 7">Monomer.</text>
</comment>
<dbReference type="SUPFAM" id="SSF52540">
    <property type="entry name" value="P-loop containing nucleoside triphosphate hydrolases"/>
    <property type="match status" value="1"/>
</dbReference>